<name>A0A4Z1K7G4_9HELO</name>
<proteinExistence type="predicted"/>
<keyword evidence="2" id="KW-1185">Reference proteome</keyword>
<dbReference type="STRING" id="278938.A0A4Z1K7G4"/>
<gene>
    <name evidence="1" type="ORF">BELL_0114g00240</name>
</gene>
<sequence length="245" mass="27836">MRRMAPRRRAFIVHPRSCDYTVARSVPILLQGREIRVVQRIQLQYLTMFPVLPRTGLHSCHAMIDTLDYQESCKAPNQTLPPSSWAATFVAMKLGEWLEYNDCTIQWIQIEAGHRYPSDVPVLAGSLISVTMISKTSINFHFFGLIMRSEQQQGLTLEQAYKVFPVYALIRQLIALLEPGVHCEIDSNPLRFSQLEKPLESWKEALSHTIDLLNVATGVLLCVVDGLEYMYHGKAKAMYSNILAA</sequence>
<organism evidence="1 2">
    <name type="scientific">Botrytis elliptica</name>
    <dbReference type="NCBI Taxonomy" id="278938"/>
    <lineage>
        <taxon>Eukaryota</taxon>
        <taxon>Fungi</taxon>
        <taxon>Dikarya</taxon>
        <taxon>Ascomycota</taxon>
        <taxon>Pezizomycotina</taxon>
        <taxon>Leotiomycetes</taxon>
        <taxon>Helotiales</taxon>
        <taxon>Sclerotiniaceae</taxon>
        <taxon>Botrytis</taxon>
    </lineage>
</organism>
<dbReference type="Proteomes" id="UP000297229">
    <property type="component" value="Unassembled WGS sequence"/>
</dbReference>
<accession>A0A4Z1K7G4</accession>
<evidence type="ECO:0000313" key="1">
    <source>
        <dbReference type="EMBL" id="TGO77307.1"/>
    </source>
</evidence>
<dbReference type="AlphaFoldDB" id="A0A4Z1K7G4"/>
<dbReference type="EMBL" id="PQXM01000113">
    <property type="protein sequence ID" value="TGO77307.1"/>
    <property type="molecule type" value="Genomic_DNA"/>
</dbReference>
<protein>
    <submittedName>
        <fullName evidence="1">Uncharacterized protein</fullName>
    </submittedName>
</protein>
<comment type="caution">
    <text evidence="1">The sequence shown here is derived from an EMBL/GenBank/DDBJ whole genome shotgun (WGS) entry which is preliminary data.</text>
</comment>
<evidence type="ECO:0000313" key="2">
    <source>
        <dbReference type="Proteomes" id="UP000297229"/>
    </source>
</evidence>
<reference evidence="1 2" key="1">
    <citation type="submission" date="2017-12" db="EMBL/GenBank/DDBJ databases">
        <title>Comparative genomics of Botrytis spp.</title>
        <authorList>
            <person name="Valero-Jimenez C.A."/>
            <person name="Tapia P."/>
            <person name="Veloso J."/>
            <person name="Silva-Moreno E."/>
            <person name="Staats M."/>
            <person name="Valdes J.H."/>
            <person name="Van Kan J.A.L."/>
        </authorList>
    </citation>
    <scope>NUCLEOTIDE SEQUENCE [LARGE SCALE GENOMIC DNA]</scope>
    <source>
        <strain evidence="1 2">Be9601</strain>
    </source>
</reference>